<protein>
    <submittedName>
        <fullName evidence="1">7952_t:CDS:1</fullName>
    </submittedName>
</protein>
<dbReference type="EMBL" id="CAJVPT010001467">
    <property type="protein sequence ID" value="CAG8462958.1"/>
    <property type="molecule type" value="Genomic_DNA"/>
</dbReference>
<evidence type="ECO:0000313" key="2">
    <source>
        <dbReference type="Proteomes" id="UP000789525"/>
    </source>
</evidence>
<sequence length="170" mass="19364">MASTARAAAHSLDWSKLTALGLKRETVVALQAFRKRNEEAKRVLSALKEQKTDIDFNHYRTILKNKKIVDEAEKALKTFQPVKVDLGTQLKIIETFEAKAVENAQKTASKVDAELQDLQNTLTNMEQARPFKQLTVDEVVAAKPEINDIVEKLVKKHRWVVPGYEERFGY</sequence>
<proteinExistence type="predicted"/>
<name>A0ACA9KB24_9GLOM</name>
<organism evidence="1 2">
    <name type="scientific">Acaulospora colombiana</name>
    <dbReference type="NCBI Taxonomy" id="27376"/>
    <lineage>
        <taxon>Eukaryota</taxon>
        <taxon>Fungi</taxon>
        <taxon>Fungi incertae sedis</taxon>
        <taxon>Mucoromycota</taxon>
        <taxon>Glomeromycotina</taxon>
        <taxon>Glomeromycetes</taxon>
        <taxon>Diversisporales</taxon>
        <taxon>Acaulosporaceae</taxon>
        <taxon>Acaulospora</taxon>
    </lineage>
</organism>
<dbReference type="Proteomes" id="UP000789525">
    <property type="component" value="Unassembled WGS sequence"/>
</dbReference>
<gene>
    <name evidence="1" type="ORF">ACOLOM_LOCUS1247</name>
</gene>
<accession>A0ACA9KB24</accession>
<keyword evidence="2" id="KW-1185">Reference proteome</keyword>
<reference evidence="1" key="1">
    <citation type="submission" date="2021-06" db="EMBL/GenBank/DDBJ databases">
        <authorList>
            <person name="Kallberg Y."/>
            <person name="Tangrot J."/>
            <person name="Rosling A."/>
        </authorList>
    </citation>
    <scope>NUCLEOTIDE SEQUENCE</scope>
    <source>
        <strain evidence="1">CL356</strain>
    </source>
</reference>
<comment type="caution">
    <text evidence="1">The sequence shown here is derived from an EMBL/GenBank/DDBJ whole genome shotgun (WGS) entry which is preliminary data.</text>
</comment>
<evidence type="ECO:0000313" key="1">
    <source>
        <dbReference type="EMBL" id="CAG8462958.1"/>
    </source>
</evidence>